<reference evidence="2 3" key="1">
    <citation type="journal article" date="2012" name="BMC Genomics">
        <title>Sequencing the genome of Marssonina brunnea reveals fungus-poplar co-evolution.</title>
        <authorList>
            <person name="Zhu S."/>
            <person name="Cao Y.-Z."/>
            <person name="Jiang C."/>
            <person name="Tan B.-Y."/>
            <person name="Wang Z."/>
            <person name="Feng S."/>
            <person name="Zhang L."/>
            <person name="Su X.-H."/>
            <person name="Brejova B."/>
            <person name="Vinar T."/>
            <person name="Xu M."/>
            <person name="Wang M.-X."/>
            <person name="Zhang S.-G."/>
            <person name="Huang M.-R."/>
            <person name="Wu R."/>
            <person name="Zhou Y."/>
        </authorList>
    </citation>
    <scope>NUCLEOTIDE SEQUENCE [LARGE SCALE GENOMIC DNA]</scope>
    <source>
        <strain evidence="2 3">MB_m1</strain>
    </source>
</reference>
<dbReference type="EMBL" id="JH921430">
    <property type="protein sequence ID" value="EKD19714.1"/>
    <property type="molecule type" value="Genomic_DNA"/>
</dbReference>
<dbReference type="Proteomes" id="UP000006753">
    <property type="component" value="Unassembled WGS sequence"/>
</dbReference>
<dbReference type="InParanoid" id="K1Y3I1"/>
<evidence type="ECO:0000313" key="2">
    <source>
        <dbReference type="EMBL" id="EKD19714.1"/>
    </source>
</evidence>
<name>K1Y3I1_MARBU</name>
<feature type="chain" id="PRO_5003853642" evidence="1">
    <location>
        <begin position="24"/>
        <end position="202"/>
    </location>
</feature>
<evidence type="ECO:0000256" key="1">
    <source>
        <dbReference type="SAM" id="SignalP"/>
    </source>
</evidence>
<dbReference type="InterPro" id="IPR045564">
    <property type="entry name" value="DUF5910"/>
</dbReference>
<gene>
    <name evidence="2" type="ORF">MBM_01666</name>
</gene>
<sequence length="202" mass="23041">MLRSKSTLAILLALSFLFNGAQAWFTREVIGYAMIPRSEADEINELNELHSIGGILGSENSQLGNGLILLNDPRVFRDVEGYSYCVIKAKKDKMKRIGKVYVPYSDGQTELWNSNEMTIRSHIYGEDLVEFPNTALRFAWLRGRSRQPIVLIPSTVIQLNYLKLWGKCYSTPDKLLESWTEVVKWSQKSSWTIKGDPGEPHE</sequence>
<dbReference type="KEGG" id="mbe:MBM_01666"/>
<dbReference type="AlphaFoldDB" id="K1Y3I1"/>
<dbReference type="OrthoDB" id="10474634at2759"/>
<evidence type="ECO:0000313" key="3">
    <source>
        <dbReference type="Proteomes" id="UP000006753"/>
    </source>
</evidence>
<keyword evidence="1" id="KW-0732">Signal</keyword>
<organism evidence="2 3">
    <name type="scientific">Marssonina brunnea f. sp. multigermtubi (strain MB_m1)</name>
    <name type="common">Marssonina leaf spot fungus</name>
    <dbReference type="NCBI Taxonomy" id="1072389"/>
    <lineage>
        <taxon>Eukaryota</taxon>
        <taxon>Fungi</taxon>
        <taxon>Dikarya</taxon>
        <taxon>Ascomycota</taxon>
        <taxon>Pezizomycotina</taxon>
        <taxon>Leotiomycetes</taxon>
        <taxon>Helotiales</taxon>
        <taxon>Drepanopezizaceae</taxon>
        <taxon>Drepanopeziza</taxon>
    </lineage>
</organism>
<dbReference type="GeneID" id="18757601"/>
<feature type="signal peptide" evidence="1">
    <location>
        <begin position="1"/>
        <end position="23"/>
    </location>
</feature>
<dbReference type="Pfam" id="PF19287">
    <property type="entry name" value="DUF5910"/>
    <property type="match status" value="1"/>
</dbReference>
<dbReference type="HOGENOM" id="CLU_091777_0_0_1"/>
<accession>K1Y3I1</accession>
<keyword evidence="3" id="KW-1185">Reference proteome</keyword>
<protein>
    <submittedName>
        <fullName evidence="2">Uncharacterized protein</fullName>
    </submittedName>
</protein>
<proteinExistence type="predicted"/>